<comment type="caution">
    <text evidence="4">The sequence shown here is derived from an EMBL/GenBank/DDBJ whole genome shotgun (WGS) entry which is preliminary data.</text>
</comment>
<dbReference type="Proteomes" id="UP001066276">
    <property type="component" value="Chromosome 4_2"/>
</dbReference>
<sequence>FVPTSNQDSRSSLATVRQANAVTLNTSGTSQASTEFAEASGAQKAHTQSPISRATMASRSTAEVRQDDVVHSETSKKSSSTEAFTEAMPGVRNTQSESQMPRTVKTTHNTATVHQDNAATLNTSGTSEASTEVAEVSGAQKAHTQSHISRATMASRNTVAVRQNDVANSENFEESSSPEISTEVVTGVRNTHIESLMSRALKTIHNTATVLQSFGTTLKTFQKSGVSQASTEAAEARGAQNAHTQSHISRATMAGRSTVLASEKSKNDGTPDASSTSDMRTAYTQYHISRTTLVSHSTVSGMHDMKRYRVSLTLDPRTASPHLVLSTNLKNIRYISSLKNRTKNWKRFDRNFCVLASQGFTSG</sequence>
<feature type="region of interest" description="Disordered" evidence="2">
    <location>
        <begin position="238"/>
        <end position="278"/>
    </location>
</feature>
<accession>A0AAV7SRL4</accession>
<dbReference type="Gene3D" id="2.60.120.920">
    <property type="match status" value="1"/>
</dbReference>
<organism evidence="4 5">
    <name type="scientific">Pleurodeles waltl</name>
    <name type="common">Iberian ribbed newt</name>
    <dbReference type="NCBI Taxonomy" id="8319"/>
    <lineage>
        <taxon>Eukaryota</taxon>
        <taxon>Metazoa</taxon>
        <taxon>Chordata</taxon>
        <taxon>Craniata</taxon>
        <taxon>Vertebrata</taxon>
        <taxon>Euteleostomi</taxon>
        <taxon>Amphibia</taxon>
        <taxon>Batrachia</taxon>
        <taxon>Caudata</taxon>
        <taxon>Salamandroidea</taxon>
        <taxon>Salamandridae</taxon>
        <taxon>Pleurodelinae</taxon>
        <taxon>Pleurodeles</taxon>
    </lineage>
</organism>
<keyword evidence="5" id="KW-1185">Reference proteome</keyword>
<feature type="compositionally biased region" description="Basic and acidic residues" evidence="2">
    <location>
        <begin position="62"/>
        <end position="76"/>
    </location>
</feature>
<evidence type="ECO:0000259" key="3">
    <source>
        <dbReference type="SMART" id="SM00589"/>
    </source>
</evidence>
<evidence type="ECO:0000256" key="2">
    <source>
        <dbReference type="SAM" id="MobiDB-lite"/>
    </source>
</evidence>
<protein>
    <recommendedName>
        <fullName evidence="3">SPRY-associated domain-containing protein</fullName>
    </recommendedName>
</protein>
<evidence type="ECO:0000313" key="4">
    <source>
        <dbReference type="EMBL" id="KAJ1166656.1"/>
    </source>
</evidence>
<feature type="non-terminal residue" evidence="4">
    <location>
        <position position="363"/>
    </location>
</feature>
<dbReference type="SUPFAM" id="SSF49899">
    <property type="entry name" value="Concanavalin A-like lectins/glucanases"/>
    <property type="match status" value="1"/>
</dbReference>
<dbReference type="InterPro" id="IPR043136">
    <property type="entry name" value="B30.2/SPRY_sf"/>
</dbReference>
<dbReference type="InterPro" id="IPR003879">
    <property type="entry name" value="Butyrophylin_SPRY"/>
</dbReference>
<feature type="compositionally biased region" description="Polar residues" evidence="2">
    <location>
        <begin position="22"/>
        <end position="34"/>
    </location>
</feature>
<dbReference type="SMART" id="SM00589">
    <property type="entry name" value="PRY"/>
    <property type="match status" value="1"/>
</dbReference>
<gene>
    <name evidence="4" type="ORF">NDU88_007055</name>
</gene>
<evidence type="ECO:0000256" key="1">
    <source>
        <dbReference type="ARBA" id="ARBA00023054"/>
    </source>
</evidence>
<feature type="non-terminal residue" evidence="4">
    <location>
        <position position="1"/>
    </location>
</feature>
<dbReference type="AlphaFoldDB" id="A0AAV7SRL4"/>
<keyword evidence="1" id="KW-0175">Coiled coil</keyword>
<dbReference type="PRINTS" id="PR01407">
    <property type="entry name" value="BUTYPHLNCDUF"/>
</dbReference>
<reference evidence="4" key="1">
    <citation type="journal article" date="2022" name="bioRxiv">
        <title>Sequencing and chromosome-scale assembly of the giantPleurodeles waltlgenome.</title>
        <authorList>
            <person name="Brown T."/>
            <person name="Elewa A."/>
            <person name="Iarovenko S."/>
            <person name="Subramanian E."/>
            <person name="Araus A.J."/>
            <person name="Petzold A."/>
            <person name="Susuki M."/>
            <person name="Suzuki K.-i.T."/>
            <person name="Hayashi T."/>
            <person name="Toyoda A."/>
            <person name="Oliveira C."/>
            <person name="Osipova E."/>
            <person name="Leigh N.D."/>
            <person name="Simon A."/>
            <person name="Yun M.H."/>
        </authorList>
    </citation>
    <scope>NUCLEOTIDE SEQUENCE</scope>
    <source>
        <strain evidence="4">20211129_DDA</strain>
        <tissue evidence="4">Liver</tissue>
    </source>
</reference>
<dbReference type="EMBL" id="JANPWB010000008">
    <property type="protein sequence ID" value="KAJ1166656.1"/>
    <property type="molecule type" value="Genomic_DNA"/>
</dbReference>
<feature type="region of interest" description="Disordered" evidence="2">
    <location>
        <begin position="22"/>
        <end position="102"/>
    </location>
</feature>
<dbReference type="InterPro" id="IPR013320">
    <property type="entry name" value="ConA-like_dom_sf"/>
</dbReference>
<name>A0AAV7SRL4_PLEWA</name>
<proteinExistence type="predicted"/>
<feature type="compositionally biased region" description="Polar residues" evidence="2">
    <location>
        <begin position="92"/>
        <end position="102"/>
    </location>
</feature>
<evidence type="ECO:0000313" key="5">
    <source>
        <dbReference type="Proteomes" id="UP001066276"/>
    </source>
</evidence>
<dbReference type="InterPro" id="IPR006574">
    <property type="entry name" value="PRY"/>
</dbReference>
<dbReference type="Pfam" id="PF13765">
    <property type="entry name" value="PRY"/>
    <property type="match status" value="1"/>
</dbReference>
<feature type="compositionally biased region" description="Polar residues" evidence="2">
    <location>
        <begin position="45"/>
        <end position="61"/>
    </location>
</feature>
<feature type="domain" description="SPRY-associated" evidence="3">
    <location>
        <begin position="309"/>
        <end position="361"/>
    </location>
</feature>